<evidence type="ECO:0000256" key="1">
    <source>
        <dbReference type="SAM" id="MobiDB-lite"/>
    </source>
</evidence>
<sequence length="155" mass="16617">MSTPNESNPADLNEEGLDDTVSEFDDPRRPLLRALKLGGVALIVVTLLSLMVWGAVAELPGIWGVLIGAAIGGGFVLLTAISVLATSKTDIVTTAVVILVGWLMKIIIMLLIFWILSGMTFYDTWAFAITIIISLVIVLVAETWGVITARVTYVS</sequence>
<feature type="region of interest" description="Disordered" evidence="1">
    <location>
        <begin position="1"/>
        <end position="22"/>
    </location>
</feature>
<dbReference type="AlphaFoldDB" id="A0A6B8VVE8"/>
<dbReference type="EMBL" id="CP046455">
    <property type="protein sequence ID" value="QGU07089.1"/>
    <property type="molecule type" value="Genomic_DNA"/>
</dbReference>
<feature type="transmembrane region" description="Helical" evidence="2">
    <location>
        <begin position="37"/>
        <end position="56"/>
    </location>
</feature>
<feature type="transmembrane region" description="Helical" evidence="2">
    <location>
        <begin position="62"/>
        <end position="84"/>
    </location>
</feature>
<name>A0A6B8VVE8_9CORY</name>
<evidence type="ECO:0000256" key="2">
    <source>
        <dbReference type="SAM" id="Phobius"/>
    </source>
</evidence>
<dbReference type="KEGG" id="cok:COCCU_05725"/>
<feature type="transmembrane region" description="Helical" evidence="2">
    <location>
        <begin position="125"/>
        <end position="147"/>
    </location>
</feature>
<evidence type="ECO:0000313" key="3">
    <source>
        <dbReference type="EMBL" id="QGU07089.1"/>
    </source>
</evidence>
<proteinExistence type="predicted"/>
<keyword evidence="2" id="KW-0472">Membrane</keyword>
<protein>
    <submittedName>
        <fullName evidence="3">Uncharacterized protein</fullName>
    </submittedName>
</protein>
<accession>A0A6B8VVE8</accession>
<feature type="compositionally biased region" description="Polar residues" evidence="1">
    <location>
        <begin position="1"/>
        <end position="10"/>
    </location>
</feature>
<feature type="transmembrane region" description="Helical" evidence="2">
    <location>
        <begin position="96"/>
        <end position="119"/>
    </location>
</feature>
<reference evidence="3 4" key="1">
    <citation type="submission" date="2019-11" db="EMBL/GenBank/DDBJ databases">
        <title>Complete genome sequence of Corynebacterium kalinowskii 1959, a novel Corynebacterium species isolated from soil of a small paddock in Vilsendorf, Germany.</title>
        <authorList>
            <person name="Schaffert L."/>
            <person name="Ruwe M."/>
            <person name="Milse J."/>
            <person name="Hanuschka K."/>
            <person name="Ortseifen V."/>
            <person name="Droste J."/>
            <person name="Brandt D."/>
            <person name="Schlueter L."/>
            <person name="Kutter Y."/>
            <person name="Vinke S."/>
            <person name="Viehoefer P."/>
            <person name="Jacob L."/>
            <person name="Luebke N.-C."/>
            <person name="Schulte-Berndt E."/>
            <person name="Hain C."/>
            <person name="Linder M."/>
            <person name="Schmidt P."/>
            <person name="Wollenschlaeger L."/>
            <person name="Luttermann T."/>
            <person name="Thieme E."/>
            <person name="Hassa J."/>
            <person name="Haak M."/>
            <person name="Wittchen M."/>
            <person name="Mentz A."/>
            <person name="Persicke M."/>
            <person name="Busche T."/>
            <person name="Ruckert C."/>
        </authorList>
    </citation>
    <scope>NUCLEOTIDE SEQUENCE [LARGE SCALE GENOMIC DNA]</scope>
    <source>
        <strain evidence="3 4">2039</strain>
    </source>
</reference>
<gene>
    <name evidence="3" type="ORF">COCCU_05725</name>
</gene>
<keyword evidence="2" id="KW-0812">Transmembrane</keyword>
<feature type="compositionally biased region" description="Acidic residues" evidence="1">
    <location>
        <begin position="12"/>
        <end position="22"/>
    </location>
</feature>
<keyword evidence="2" id="KW-1133">Transmembrane helix</keyword>
<keyword evidence="4" id="KW-1185">Reference proteome</keyword>
<dbReference type="Proteomes" id="UP000424462">
    <property type="component" value="Chromosome"/>
</dbReference>
<evidence type="ECO:0000313" key="4">
    <source>
        <dbReference type="Proteomes" id="UP000424462"/>
    </source>
</evidence>
<organism evidence="3 4">
    <name type="scientific">Corynebacterium occultum</name>
    <dbReference type="NCBI Taxonomy" id="2675219"/>
    <lineage>
        <taxon>Bacteria</taxon>
        <taxon>Bacillati</taxon>
        <taxon>Actinomycetota</taxon>
        <taxon>Actinomycetes</taxon>
        <taxon>Mycobacteriales</taxon>
        <taxon>Corynebacteriaceae</taxon>
        <taxon>Corynebacterium</taxon>
    </lineage>
</organism>